<evidence type="ECO:0000313" key="2">
    <source>
        <dbReference type="EMBL" id="SHG76115.1"/>
    </source>
</evidence>
<evidence type="ECO:0008006" key="4">
    <source>
        <dbReference type="Google" id="ProtNLM"/>
    </source>
</evidence>
<feature type="transmembrane region" description="Helical" evidence="1">
    <location>
        <begin position="38"/>
        <end position="58"/>
    </location>
</feature>
<dbReference type="AlphaFoldDB" id="A0A1M5MFN2"/>
<feature type="transmembrane region" description="Helical" evidence="1">
    <location>
        <begin position="651"/>
        <end position="668"/>
    </location>
</feature>
<dbReference type="PANTHER" id="PTHR37947:SF1">
    <property type="entry name" value="BLL2462 PROTEIN"/>
    <property type="match status" value="1"/>
</dbReference>
<keyword evidence="1" id="KW-0812">Transmembrane</keyword>
<keyword evidence="3" id="KW-1185">Reference proteome</keyword>
<reference evidence="3" key="1">
    <citation type="submission" date="2016-11" db="EMBL/GenBank/DDBJ databases">
        <authorList>
            <person name="Varghese N."/>
            <person name="Submissions S."/>
        </authorList>
    </citation>
    <scope>NUCLEOTIDE SEQUENCE [LARGE SCALE GENOMIC DNA]</scope>
    <source>
        <strain evidence="3">DSM 19978</strain>
    </source>
</reference>
<gene>
    <name evidence="2" type="ORF">SAMN05443549_106151</name>
</gene>
<name>A0A1M5MFN2_9FLAO</name>
<dbReference type="EMBL" id="FQWB01000006">
    <property type="protein sequence ID" value="SHG76115.1"/>
    <property type="molecule type" value="Genomic_DNA"/>
</dbReference>
<protein>
    <recommendedName>
        <fullName evidence="4">VWA domain-containing protein</fullName>
    </recommendedName>
</protein>
<dbReference type="STRING" id="468056.SAMN05443549_106151"/>
<accession>A0A1M5MFN2</accession>
<dbReference type="OrthoDB" id="9763076at2"/>
<dbReference type="RefSeq" id="WP_073371387.1">
    <property type="nucleotide sequence ID" value="NZ_FQWB01000006.1"/>
</dbReference>
<evidence type="ECO:0000313" key="3">
    <source>
        <dbReference type="Proteomes" id="UP000184516"/>
    </source>
</evidence>
<keyword evidence="1" id="KW-0472">Membrane</keyword>
<evidence type="ECO:0000256" key="1">
    <source>
        <dbReference type="SAM" id="Phobius"/>
    </source>
</evidence>
<dbReference type="PANTHER" id="PTHR37947">
    <property type="entry name" value="BLL2462 PROTEIN"/>
    <property type="match status" value="1"/>
</dbReference>
<dbReference type="Proteomes" id="UP000184516">
    <property type="component" value="Unassembled WGS sequence"/>
</dbReference>
<proteinExistence type="predicted"/>
<keyword evidence="1" id="KW-1133">Transmembrane helix</keyword>
<organism evidence="2 3">
    <name type="scientific">Flavobacterium fluvii</name>
    <dbReference type="NCBI Taxonomy" id="468056"/>
    <lineage>
        <taxon>Bacteria</taxon>
        <taxon>Pseudomonadati</taxon>
        <taxon>Bacteroidota</taxon>
        <taxon>Flavobacteriia</taxon>
        <taxon>Flavobacteriales</taxon>
        <taxon>Flavobacteriaceae</taxon>
        <taxon>Flavobacterium</taxon>
    </lineage>
</organism>
<feature type="transmembrane region" description="Helical" evidence="1">
    <location>
        <begin position="6"/>
        <end position="26"/>
    </location>
</feature>
<sequence length="675" mass="76446">MTTNTILLLFLSLLIAGGLSFFQYFYKAKTKSKVNLVLAFLRFLSIFGILLLLINPIMSRKTLETIKTPLPIVVDNSSSILDLKSKETSLELYKKLVQNKELQDKFDVQSYQFDNEFQQSEEFDFKGTQTNLDEVAKSLKSIYKNTTFPTVLITDGNQTSGNDYVYSFDANNAVYPLVVGDTTTFLDLKVSQLNVNKYAFHKNKFPVEVFLNYSGNKNVTADFRISQGNSVLSKQSVSFSPSKKSIVLNVLLPADKVGLQVFKASISSNEKEKNGYNNTKNFAVEIIDQKTNIAIVSTIEHPDLGALKRAIETNAQRKVIIVKPNSISSLQDYNILILYQPTNEFKSVFENNKLAGINTFIVTGNNTDFNFLNQQQSNLVFKMSGQKEDYLAEFNSQFNLFAIDDIGFENFAPLQNAFGSVTTNGTISTLLTSKIRNIETNAPLLAFAENQGKRSAFLLGENIWKWRLQSHVDNQSFEKFDVFMDKIVQFLASNDSKKSLVVNHESFYNSGEAIEILASYFNKNYEFDEKARLTISVTNTKTKQTKNYDLLKGNNSFKVNLDGLSAGGYNFSVKELNSKTSYSGHFEILDFDIEKQFVNPDVEKLNQLATQTKGKVYLPNQVDTLIKSLLENENYKAVQKEIIDKTPLIDWVWLLVLLAITLASEWFLRKYNGML</sequence>